<name>A0A167K5V1_9HYPO</name>
<comment type="caution">
    <text evidence="2">The sequence shown here is derived from an EMBL/GenBank/DDBJ whole genome shotgun (WGS) entry which is preliminary data.</text>
</comment>
<evidence type="ECO:0000313" key="2">
    <source>
        <dbReference type="EMBL" id="OAA51257.1"/>
    </source>
</evidence>
<organism evidence="2 3">
    <name type="scientific">Beauveria brongniartii RCEF 3172</name>
    <dbReference type="NCBI Taxonomy" id="1081107"/>
    <lineage>
        <taxon>Eukaryota</taxon>
        <taxon>Fungi</taxon>
        <taxon>Dikarya</taxon>
        <taxon>Ascomycota</taxon>
        <taxon>Pezizomycotina</taxon>
        <taxon>Sordariomycetes</taxon>
        <taxon>Hypocreomycetidae</taxon>
        <taxon>Hypocreales</taxon>
        <taxon>Cordycipitaceae</taxon>
        <taxon>Beauveria</taxon>
        <taxon>Beauveria brongniartii</taxon>
    </lineage>
</organism>
<evidence type="ECO:0000256" key="1">
    <source>
        <dbReference type="SAM" id="SignalP"/>
    </source>
</evidence>
<proteinExistence type="predicted"/>
<keyword evidence="1" id="KW-0732">Signal</keyword>
<feature type="signal peptide" evidence="1">
    <location>
        <begin position="1"/>
        <end position="17"/>
    </location>
</feature>
<dbReference type="AlphaFoldDB" id="A0A167K5V1"/>
<sequence length="153" mass="16409">MAECLVFQVILLREGLAIFIQYEPIGSSSSSSSSSSSGGGGGGGSMFLFAGTGQEPRCAVGNVATSLMRHPKYAGCKLLGSMRRDRVDEAWALCRAYVEDERHKHACVTDWCVAVAAMLQERRVVVANKWWLLPQRAGSSYMAGRTEGGGGML</sequence>
<gene>
    <name evidence="2" type="ORF">BBO_01204</name>
</gene>
<reference evidence="2 3" key="1">
    <citation type="journal article" date="2016" name="Genome Biol. Evol.">
        <title>Divergent and convergent evolution of fungal pathogenicity.</title>
        <authorList>
            <person name="Shang Y."/>
            <person name="Xiao G."/>
            <person name="Zheng P."/>
            <person name="Cen K."/>
            <person name="Zhan S."/>
            <person name="Wang C."/>
        </authorList>
    </citation>
    <scope>NUCLEOTIDE SEQUENCE [LARGE SCALE GENOMIC DNA]</scope>
    <source>
        <strain evidence="2 3">RCEF 3172</strain>
    </source>
</reference>
<evidence type="ECO:0000313" key="3">
    <source>
        <dbReference type="Proteomes" id="UP000076863"/>
    </source>
</evidence>
<keyword evidence="3" id="KW-1185">Reference proteome</keyword>
<protein>
    <submittedName>
        <fullName evidence="2">Uncharacterized protein</fullName>
    </submittedName>
</protein>
<accession>A0A167K5V1</accession>
<dbReference type="OrthoDB" id="4866724at2759"/>
<dbReference type="Proteomes" id="UP000076863">
    <property type="component" value="Unassembled WGS sequence"/>
</dbReference>
<dbReference type="EMBL" id="AZHA01000002">
    <property type="protein sequence ID" value="OAA51257.1"/>
    <property type="molecule type" value="Genomic_DNA"/>
</dbReference>
<feature type="chain" id="PRO_5007889182" evidence="1">
    <location>
        <begin position="18"/>
        <end position="153"/>
    </location>
</feature>